<proteinExistence type="predicted"/>
<organism evidence="3 4">
    <name type="scientific">Lasiosphaeris hirsuta</name>
    <dbReference type="NCBI Taxonomy" id="260670"/>
    <lineage>
        <taxon>Eukaryota</taxon>
        <taxon>Fungi</taxon>
        <taxon>Dikarya</taxon>
        <taxon>Ascomycota</taxon>
        <taxon>Pezizomycotina</taxon>
        <taxon>Sordariomycetes</taxon>
        <taxon>Sordariomycetidae</taxon>
        <taxon>Sordariales</taxon>
        <taxon>Lasiosphaeriaceae</taxon>
        <taxon>Lasiosphaeris</taxon>
    </lineage>
</organism>
<keyword evidence="4" id="KW-1185">Reference proteome</keyword>
<dbReference type="InterPro" id="IPR058334">
    <property type="entry name" value="DUF8021"/>
</dbReference>
<comment type="caution">
    <text evidence="3">The sequence shown here is derived from an EMBL/GenBank/DDBJ whole genome shotgun (WGS) entry which is preliminary data.</text>
</comment>
<evidence type="ECO:0000313" key="4">
    <source>
        <dbReference type="Proteomes" id="UP001172102"/>
    </source>
</evidence>
<feature type="domain" description="DUF8021" evidence="2">
    <location>
        <begin position="148"/>
        <end position="255"/>
    </location>
</feature>
<evidence type="ECO:0000313" key="3">
    <source>
        <dbReference type="EMBL" id="KAK0705686.1"/>
    </source>
</evidence>
<protein>
    <recommendedName>
        <fullName evidence="2">DUF8021 domain-containing protein</fullName>
    </recommendedName>
</protein>
<dbReference type="EMBL" id="JAUKUA010000007">
    <property type="protein sequence ID" value="KAK0705686.1"/>
    <property type="molecule type" value="Genomic_DNA"/>
</dbReference>
<dbReference type="Pfam" id="PF26061">
    <property type="entry name" value="DUF8021"/>
    <property type="match status" value="1"/>
</dbReference>
<name>A0AA39ZY09_9PEZI</name>
<gene>
    <name evidence="3" type="ORF">B0H67DRAFT_604414</name>
</gene>
<dbReference type="Proteomes" id="UP001172102">
    <property type="component" value="Unassembled WGS sequence"/>
</dbReference>
<evidence type="ECO:0000259" key="2">
    <source>
        <dbReference type="Pfam" id="PF26061"/>
    </source>
</evidence>
<sequence length="276" mass="29919">MINLVVLALAAPSLVSAACERGTLAEVAHRYTAAQSLAQTGYIKNLTPGTTYLENGVVANISAGILAKALKIDHSRSIYDVTQCAAYTELIVTDPVQYVIGTQIYLGANNSIAKMDTIVTDKDDWLFNAKHTLHYALQEDWEPIPITKRDTRDTIRAAADAYLDLFKKGSGSVAVPWADNCRRLEGGLYTAPGDTCNSGVPSGVDLTNRRYIIDEVLGVVDVFLAFGGGLNRTGLPDSHEFRIEGGKIRYVHTITTCAVFNCGYDPPEQLSLDIGF</sequence>
<keyword evidence="1" id="KW-0732">Signal</keyword>
<accession>A0AA39ZY09</accession>
<feature type="signal peptide" evidence="1">
    <location>
        <begin position="1"/>
        <end position="17"/>
    </location>
</feature>
<feature type="chain" id="PRO_5041344353" description="DUF8021 domain-containing protein" evidence="1">
    <location>
        <begin position="18"/>
        <end position="276"/>
    </location>
</feature>
<dbReference type="AlphaFoldDB" id="A0AA39ZY09"/>
<reference evidence="3" key="1">
    <citation type="submission" date="2023-06" db="EMBL/GenBank/DDBJ databases">
        <title>Genome-scale phylogeny and comparative genomics of the fungal order Sordariales.</title>
        <authorList>
            <consortium name="Lawrence Berkeley National Laboratory"/>
            <person name="Hensen N."/>
            <person name="Bonometti L."/>
            <person name="Westerberg I."/>
            <person name="Brannstrom I.O."/>
            <person name="Guillou S."/>
            <person name="Cros-Aarteil S."/>
            <person name="Calhoun S."/>
            <person name="Haridas S."/>
            <person name="Kuo A."/>
            <person name="Mondo S."/>
            <person name="Pangilinan J."/>
            <person name="Riley R."/>
            <person name="Labutti K."/>
            <person name="Andreopoulos B."/>
            <person name="Lipzen A."/>
            <person name="Chen C."/>
            <person name="Yanf M."/>
            <person name="Daum C."/>
            <person name="Ng V."/>
            <person name="Clum A."/>
            <person name="Steindorff A."/>
            <person name="Ohm R."/>
            <person name="Martin F."/>
            <person name="Silar P."/>
            <person name="Natvig D."/>
            <person name="Lalanne C."/>
            <person name="Gautier V."/>
            <person name="Ament-Velasquez S.L."/>
            <person name="Kruys A."/>
            <person name="Hutchinson M.I."/>
            <person name="Powell A.J."/>
            <person name="Barry K."/>
            <person name="Miller A.N."/>
            <person name="Grigoriev I.V."/>
            <person name="Debuchy R."/>
            <person name="Gladieux P."/>
            <person name="Thoren M.H."/>
            <person name="Johannesson H."/>
        </authorList>
    </citation>
    <scope>NUCLEOTIDE SEQUENCE</scope>
    <source>
        <strain evidence="3">SMH4607-1</strain>
    </source>
</reference>
<evidence type="ECO:0000256" key="1">
    <source>
        <dbReference type="SAM" id="SignalP"/>
    </source>
</evidence>